<protein>
    <submittedName>
        <fullName evidence="1">Uncharacterized protein</fullName>
    </submittedName>
</protein>
<proteinExistence type="predicted"/>
<dbReference type="EMBL" id="JAEAOA010000760">
    <property type="protein sequence ID" value="KAK3582854.1"/>
    <property type="molecule type" value="Genomic_DNA"/>
</dbReference>
<reference evidence="1" key="1">
    <citation type="journal article" date="2021" name="Genome Biol. Evol.">
        <title>A High-Quality Reference Genome for a Parasitic Bivalve with Doubly Uniparental Inheritance (Bivalvia: Unionida).</title>
        <authorList>
            <person name="Smith C.H."/>
        </authorList>
    </citation>
    <scope>NUCLEOTIDE SEQUENCE</scope>
    <source>
        <strain evidence="1">CHS0354</strain>
    </source>
</reference>
<evidence type="ECO:0000313" key="2">
    <source>
        <dbReference type="Proteomes" id="UP001195483"/>
    </source>
</evidence>
<accession>A0AAE0VLZ7</accession>
<dbReference type="Proteomes" id="UP001195483">
    <property type="component" value="Unassembled WGS sequence"/>
</dbReference>
<reference evidence="1" key="3">
    <citation type="submission" date="2023-05" db="EMBL/GenBank/DDBJ databases">
        <authorList>
            <person name="Smith C.H."/>
        </authorList>
    </citation>
    <scope>NUCLEOTIDE SEQUENCE</scope>
    <source>
        <strain evidence="1">CHS0354</strain>
        <tissue evidence="1">Mantle</tissue>
    </source>
</reference>
<organism evidence="1 2">
    <name type="scientific">Potamilus streckersoni</name>
    <dbReference type="NCBI Taxonomy" id="2493646"/>
    <lineage>
        <taxon>Eukaryota</taxon>
        <taxon>Metazoa</taxon>
        <taxon>Spiralia</taxon>
        <taxon>Lophotrochozoa</taxon>
        <taxon>Mollusca</taxon>
        <taxon>Bivalvia</taxon>
        <taxon>Autobranchia</taxon>
        <taxon>Heteroconchia</taxon>
        <taxon>Palaeoheterodonta</taxon>
        <taxon>Unionida</taxon>
        <taxon>Unionoidea</taxon>
        <taxon>Unionidae</taxon>
        <taxon>Ambleminae</taxon>
        <taxon>Lampsilini</taxon>
        <taxon>Potamilus</taxon>
    </lineage>
</organism>
<dbReference type="AlphaFoldDB" id="A0AAE0VLZ7"/>
<keyword evidence="2" id="KW-1185">Reference proteome</keyword>
<name>A0AAE0VLZ7_9BIVA</name>
<sequence length="53" mass="5674">MGSKRCVLGRDMAECGVKTYLGMDMEECGTVELGTARAAQNGTNVMPVIEVIH</sequence>
<reference evidence="1" key="2">
    <citation type="journal article" date="2021" name="Genome Biol. Evol.">
        <title>Developing a high-quality reference genome for a parasitic bivalve with doubly uniparental inheritance (Bivalvia: Unionida).</title>
        <authorList>
            <person name="Smith C.H."/>
        </authorList>
    </citation>
    <scope>NUCLEOTIDE SEQUENCE</scope>
    <source>
        <strain evidence="1">CHS0354</strain>
        <tissue evidence="1">Mantle</tissue>
    </source>
</reference>
<evidence type="ECO:0000313" key="1">
    <source>
        <dbReference type="EMBL" id="KAK3582854.1"/>
    </source>
</evidence>
<gene>
    <name evidence="1" type="ORF">CHS0354_012464</name>
</gene>
<comment type="caution">
    <text evidence="1">The sequence shown here is derived from an EMBL/GenBank/DDBJ whole genome shotgun (WGS) entry which is preliminary data.</text>
</comment>